<evidence type="ECO:0000313" key="1">
    <source>
        <dbReference type="Proteomes" id="UP000095286"/>
    </source>
</evidence>
<sequence>MLQHSKSLKSLRARTGEIYDKAKKKLSFTSRSERESKKSKNSPKTTSFSNGIHIIPHANAIYQVIEDYQDGQDGVLFTRGQKVKIIAPALSADYNVNVILLSSENFLVATHETNVQGTIPYKSLLLIQDEDTSKG</sequence>
<dbReference type="Proteomes" id="UP000095286">
    <property type="component" value="Unplaced"/>
</dbReference>
<accession>A0AC35TTY2</accession>
<organism evidence="1 2">
    <name type="scientific">Rhabditophanes sp. KR3021</name>
    <dbReference type="NCBI Taxonomy" id="114890"/>
    <lineage>
        <taxon>Eukaryota</taxon>
        <taxon>Metazoa</taxon>
        <taxon>Ecdysozoa</taxon>
        <taxon>Nematoda</taxon>
        <taxon>Chromadorea</taxon>
        <taxon>Rhabditida</taxon>
        <taxon>Tylenchina</taxon>
        <taxon>Panagrolaimomorpha</taxon>
        <taxon>Strongyloidoidea</taxon>
        <taxon>Alloionematidae</taxon>
        <taxon>Rhabditophanes</taxon>
    </lineage>
</organism>
<proteinExistence type="predicted"/>
<reference evidence="2" key="1">
    <citation type="submission" date="2016-11" db="UniProtKB">
        <authorList>
            <consortium name="WormBaseParasite"/>
        </authorList>
    </citation>
    <scope>IDENTIFICATION</scope>
    <source>
        <strain evidence="2">KR3021</strain>
    </source>
</reference>
<protein>
    <submittedName>
        <fullName evidence="2">SH3 domain-containing protein</fullName>
    </submittedName>
</protein>
<evidence type="ECO:0000313" key="2">
    <source>
        <dbReference type="WBParaSite" id="RSKR_0000428350.1"/>
    </source>
</evidence>
<dbReference type="WBParaSite" id="RSKR_0000428350.1">
    <property type="protein sequence ID" value="RSKR_0000428350.1"/>
    <property type="gene ID" value="RSKR_0000428350"/>
</dbReference>
<name>A0AC35TTY2_9BILA</name>